<evidence type="ECO:0000256" key="1">
    <source>
        <dbReference type="ARBA" id="ARBA00004409"/>
    </source>
</evidence>
<evidence type="ECO:0000313" key="11">
    <source>
        <dbReference type="Proteomes" id="UP001159427"/>
    </source>
</evidence>
<feature type="coiled-coil region" evidence="7">
    <location>
        <begin position="212"/>
        <end position="260"/>
    </location>
</feature>
<proteinExistence type="predicted"/>
<feature type="region of interest" description="Disordered" evidence="8">
    <location>
        <begin position="490"/>
        <end position="512"/>
    </location>
</feature>
<keyword evidence="11" id="KW-1185">Reference proteome</keyword>
<gene>
    <name evidence="10" type="ORF">PEVE_00021506</name>
</gene>
<evidence type="ECO:0000256" key="8">
    <source>
        <dbReference type="SAM" id="MobiDB-lite"/>
    </source>
</evidence>
<organism evidence="10 11">
    <name type="scientific">Porites evermanni</name>
    <dbReference type="NCBI Taxonomy" id="104178"/>
    <lineage>
        <taxon>Eukaryota</taxon>
        <taxon>Metazoa</taxon>
        <taxon>Cnidaria</taxon>
        <taxon>Anthozoa</taxon>
        <taxon>Hexacorallia</taxon>
        <taxon>Scleractinia</taxon>
        <taxon>Fungiina</taxon>
        <taxon>Poritidae</taxon>
        <taxon>Porites</taxon>
    </lineage>
</organism>
<evidence type="ECO:0000256" key="6">
    <source>
        <dbReference type="ARBA" id="ARBA00023136"/>
    </source>
</evidence>
<feature type="compositionally biased region" description="Basic and acidic residues" evidence="8">
    <location>
        <begin position="338"/>
        <end position="375"/>
    </location>
</feature>
<evidence type="ECO:0000256" key="5">
    <source>
        <dbReference type="ARBA" id="ARBA00023054"/>
    </source>
</evidence>
<evidence type="ECO:0000256" key="2">
    <source>
        <dbReference type="ARBA" id="ARBA00022692"/>
    </source>
</evidence>
<sequence>MSWFTELAGKAESLLEKVDNVAATALTKEQADIQNVGLNSSGTTPLPSVTPASTQRTSSVPPSGQQGNITRSASDTSVLGGPTVPIKSRLPPSGTRTPPRVARTENKSDDKLFEFLNSNIPATKERKVIKPKVSVESSSEVVSKPISNMEQTLADSMDGKLNEGTVAKTDDNVHEVSAVSNGPSVEEPKSQEMPQHDVVAINSGHHTDDHHMSNLELENTLLRKEVASLNEEMVSVVQRAKEAEKRTKETEKHLQRCQGQLLASEEITRQLRSKEDDFTETLNAKDSQLAVLRVRVQESDQELQSKRKQIEEYQLERERLLQDHSESTGVHSQALDTLKTKLDESERKLKASQESHKKMQQEAIERQNKLQEEQKAMAESLKNMQKKLNEEKNKSNENTAALKNAKASLETAKQELKDYKDKAARILQAKDKVISSLRDGSNGEVASGISSSEYEEVCHERDMLRDEVNQFKYRMEQLKADLQEVEQQQQSEAELAREKVEELESALDDEKRKRDACEQQIQQHLQDLHYAQEELRTNKTSFMSQIQERENEIQKLRNQLATKALTSTSEEELENRVRALTENLIQKQTLIEALSTEKNSLVLQLERLEKQYRDVQASASKLMAGPSASYNGFDDTDENTLSRVRSISSIMPSQLNDSRKVNRAVNEIDKFSIRLGLFLKRYPIARLFVIIYMVLLHLWVLIVLLTYQPEIHSTSSSRLPQQP</sequence>
<feature type="region of interest" description="Disordered" evidence="8">
    <location>
        <begin position="32"/>
        <end position="107"/>
    </location>
</feature>
<dbReference type="InterPro" id="IPR019177">
    <property type="entry name" value="Golgin_subfamily_A_member_5"/>
</dbReference>
<dbReference type="EMBL" id="CALNXI010000288">
    <property type="protein sequence ID" value="CAH3024065.1"/>
    <property type="molecule type" value="Genomic_DNA"/>
</dbReference>
<evidence type="ECO:0008006" key="12">
    <source>
        <dbReference type="Google" id="ProtNLM"/>
    </source>
</evidence>
<evidence type="ECO:0000256" key="3">
    <source>
        <dbReference type="ARBA" id="ARBA00022989"/>
    </source>
</evidence>
<keyword evidence="5 7" id="KW-0175">Coiled coil</keyword>
<name>A0ABN8MAT6_9CNID</name>
<evidence type="ECO:0000256" key="9">
    <source>
        <dbReference type="SAM" id="Phobius"/>
    </source>
</evidence>
<evidence type="ECO:0000256" key="7">
    <source>
        <dbReference type="SAM" id="Coils"/>
    </source>
</evidence>
<comment type="subcellular location">
    <subcellularLocation>
        <location evidence="1">Golgi apparatus membrane</location>
        <topology evidence="1">Single-pass type IV membrane protein</topology>
    </subcellularLocation>
</comment>
<accession>A0ABN8MAT6</accession>
<dbReference type="PANTHER" id="PTHR13815">
    <property type="entry name" value="GOLGIN-84"/>
    <property type="match status" value="1"/>
</dbReference>
<reference evidence="10 11" key="1">
    <citation type="submission" date="2022-05" db="EMBL/GenBank/DDBJ databases">
        <authorList>
            <consortium name="Genoscope - CEA"/>
            <person name="William W."/>
        </authorList>
    </citation>
    <scope>NUCLEOTIDE SEQUENCE [LARGE SCALE GENOMIC DNA]</scope>
</reference>
<keyword evidence="2 9" id="KW-0812">Transmembrane</keyword>
<feature type="compositionally biased region" description="Polar residues" evidence="8">
    <location>
        <begin position="32"/>
        <end position="77"/>
    </location>
</feature>
<protein>
    <recommendedName>
        <fullName evidence="12">Golgin-84</fullName>
    </recommendedName>
</protein>
<dbReference type="Proteomes" id="UP001159427">
    <property type="component" value="Unassembled WGS sequence"/>
</dbReference>
<evidence type="ECO:0000256" key="4">
    <source>
        <dbReference type="ARBA" id="ARBA00023034"/>
    </source>
</evidence>
<feature type="transmembrane region" description="Helical" evidence="9">
    <location>
        <begin position="687"/>
        <end position="707"/>
    </location>
</feature>
<keyword evidence="4" id="KW-0333">Golgi apparatus</keyword>
<feature type="region of interest" description="Disordered" evidence="8">
    <location>
        <begin position="322"/>
        <end position="375"/>
    </location>
</feature>
<comment type="caution">
    <text evidence="10">The sequence shown here is derived from an EMBL/GenBank/DDBJ whole genome shotgun (WGS) entry which is preliminary data.</text>
</comment>
<keyword evidence="3 9" id="KW-1133">Transmembrane helix</keyword>
<feature type="compositionally biased region" description="Basic and acidic residues" evidence="8">
    <location>
        <begin position="494"/>
        <end position="512"/>
    </location>
</feature>
<keyword evidence="6 9" id="KW-0472">Membrane</keyword>
<evidence type="ECO:0000313" key="10">
    <source>
        <dbReference type="EMBL" id="CAH3024065.1"/>
    </source>
</evidence>
<dbReference type="PANTHER" id="PTHR13815:SF7">
    <property type="entry name" value="GOLGIN SUBFAMILY A MEMBER 5"/>
    <property type="match status" value="1"/>
</dbReference>
<dbReference type="Pfam" id="PF09787">
    <property type="entry name" value="Golgin_A5"/>
    <property type="match status" value="1"/>
</dbReference>